<dbReference type="CDD" id="cd09083">
    <property type="entry name" value="EEP-1"/>
    <property type="match status" value="1"/>
</dbReference>
<name>A0AA41PY24_9ACTN</name>
<keyword evidence="3" id="KW-1185">Reference proteome</keyword>
<proteinExistence type="predicted"/>
<evidence type="ECO:0000313" key="2">
    <source>
        <dbReference type="EMBL" id="MCF2526572.1"/>
    </source>
</evidence>
<dbReference type="Pfam" id="PF03372">
    <property type="entry name" value="Exo_endo_phos"/>
    <property type="match status" value="1"/>
</dbReference>
<dbReference type="GO" id="GO:0000175">
    <property type="term" value="F:3'-5'-RNA exonuclease activity"/>
    <property type="evidence" value="ECO:0007669"/>
    <property type="project" value="TreeGrafter"/>
</dbReference>
<dbReference type="PANTHER" id="PTHR12121">
    <property type="entry name" value="CARBON CATABOLITE REPRESSOR PROTEIN 4"/>
    <property type="match status" value="1"/>
</dbReference>
<sequence>MPFIGPAAPGSVHVMTFNLRGPEDAPPHGWADRRPVVEEILRTERPTVVGTQEGKWHHIRDLAEALRPAYDWIGLGRSGGSKSEYTAVFYDYERLEVLAYDHLWLSSVPKLIGSRTWGNIQHPRMLTWAAFRDRADGREFAVVNTHFDHMSPLARSRSAHLVRRLTARKLHRSRWPVLVTGDFNAPGPGSRPYDVLTEDGLFRDAWGTAKERVGDEVRTFHGYAEPVPGRRIDWILADRHWTVERAGINTFTAGGRFPSDHWPVQALVVPG</sequence>
<keyword evidence="2" id="KW-0255">Endonuclease</keyword>
<organism evidence="2 3">
    <name type="scientific">Yinghuangia soli</name>
    <dbReference type="NCBI Taxonomy" id="2908204"/>
    <lineage>
        <taxon>Bacteria</taxon>
        <taxon>Bacillati</taxon>
        <taxon>Actinomycetota</taxon>
        <taxon>Actinomycetes</taxon>
        <taxon>Kitasatosporales</taxon>
        <taxon>Streptomycetaceae</taxon>
        <taxon>Yinghuangia</taxon>
    </lineage>
</organism>
<evidence type="ECO:0000259" key="1">
    <source>
        <dbReference type="Pfam" id="PF03372"/>
    </source>
</evidence>
<evidence type="ECO:0000313" key="3">
    <source>
        <dbReference type="Proteomes" id="UP001165378"/>
    </source>
</evidence>
<dbReference type="InterPro" id="IPR036691">
    <property type="entry name" value="Endo/exonu/phosph_ase_sf"/>
</dbReference>
<reference evidence="2" key="1">
    <citation type="submission" date="2022-01" db="EMBL/GenBank/DDBJ databases">
        <title>Genome-Based Taxonomic Classification of the Phylum Actinobacteria.</title>
        <authorList>
            <person name="Gao Y."/>
        </authorList>
    </citation>
    <scope>NUCLEOTIDE SEQUENCE</scope>
    <source>
        <strain evidence="2">KLBMP 8922</strain>
    </source>
</reference>
<dbReference type="SUPFAM" id="SSF56219">
    <property type="entry name" value="DNase I-like"/>
    <property type="match status" value="1"/>
</dbReference>
<protein>
    <submittedName>
        <fullName evidence="2">Endonuclease/exonuclease/phosphatase family protein</fullName>
    </submittedName>
</protein>
<keyword evidence="2" id="KW-0378">Hydrolase</keyword>
<feature type="domain" description="Endonuclease/exonuclease/phosphatase" evidence="1">
    <location>
        <begin position="15"/>
        <end position="261"/>
    </location>
</feature>
<dbReference type="GO" id="GO:0004519">
    <property type="term" value="F:endonuclease activity"/>
    <property type="evidence" value="ECO:0007669"/>
    <property type="project" value="UniProtKB-KW"/>
</dbReference>
<comment type="caution">
    <text evidence="2">The sequence shown here is derived from an EMBL/GenBank/DDBJ whole genome shotgun (WGS) entry which is preliminary data.</text>
</comment>
<dbReference type="Gene3D" id="3.60.10.10">
    <property type="entry name" value="Endonuclease/exonuclease/phosphatase"/>
    <property type="match status" value="1"/>
</dbReference>
<accession>A0AA41PY24</accession>
<dbReference type="RefSeq" id="WP_235050680.1">
    <property type="nucleotide sequence ID" value="NZ_JAKFHA010000002.1"/>
</dbReference>
<gene>
    <name evidence="2" type="ORF">LZ495_04955</name>
</gene>
<dbReference type="InterPro" id="IPR005135">
    <property type="entry name" value="Endo/exonuclease/phosphatase"/>
</dbReference>
<dbReference type="PANTHER" id="PTHR12121:SF36">
    <property type="entry name" value="ENDONUCLEASE_EXONUCLEASE_PHOSPHATASE DOMAIN-CONTAINING PROTEIN"/>
    <property type="match status" value="1"/>
</dbReference>
<keyword evidence="2" id="KW-0540">Nuclease</keyword>
<dbReference type="AlphaFoldDB" id="A0AA41PY24"/>
<dbReference type="InterPro" id="IPR050410">
    <property type="entry name" value="CCR4/nocturin_mRNA_transcr"/>
</dbReference>
<dbReference type="Proteomes" id="UP001165378">
    <property type="component" value="Unassembled WGS sequence"/>
</dbReference>
<dbReference type="EMBL" id="JAKFHA010000002">
    <property type="protein sequence ID" value="MCF2526572.1"/>
    <property type="molecule type" value="Genomic_DNA"/>
</dbReference>